<feature type="region of interest" description="Disordered" evidence="1">
    <location>
        <begin position="355"/>
        <end position="405"/>
    </location>
</feature>
<feature type="transmembrane region" description="Helical" evidence="2">
    <location>
        <begin position="174"/>
        <end position="192"/>
    </location>
</feature>
<organism evidence="3">
    <name type="scientific">Phallusia mammillata</name>
    <dbReference type="NCBI Taxonomy" id="59560"/>
    <lineage>
        <taxon>Eukaryota</taxon>
        <taxon>Metazoa</taxon>
        <taxon>Chordata</taxon>
        <taxon>Tunicata</taxon>
        <taxon>Ascidiacea</taxon>
        <taxon>Phlebobranchia</taxon>
        <taxon>Ascidiidae</taxon>
        <taxon>Phallusia</taxon>
    </lineage>
</organism>
<feature type="transmembrane region" description="Helical" evidence="2">
    <location>
        <begin position="91"/>
        <end position="115"/>
    </location>
</feature>
<dbReference type="InterPro" id="IPR001614">
    <property type="entry name" value="Myelin_PLP"/>
</dbReference>
<evidence type="ECO:0000313" key="3">
    <source>
        <dbReference type="EMBL" id="CAB3250603.1"/>
    </source>
</evidence>
<keyword evidence="2" id="KW-1133">Transmembrane helix</keyword>
<keyword evidence="2" id="KW-0472">Membrane</keyword>
<protein>
    <submittedName>
        <fullName evidence="3">Neuronal membrane glycoprotein M6-a</fullName>
    </submittedName>
</protein>
<dbReference type="PANTHER" id="PTHR11683">
    <property type="entry name" value="MYELIN PROTEOLIPID"/>
    <property type="match status" value="1"/>
</dbReference>
<proteinExistence type="evidence at transcript level"/>
<gene>
    <name evidence="3" type="primary">Gpm6a-001</name>
</gene>
<feature type="transmembrane region" description="Helical" evidence="2">
    <location>
        <begin position="313"/>
        <end position="339"/>
    </location>
</feature>
<feature type="compositionally biased region" description="Polar residues" evidence="1">
    <location>
        <begin position="358"/>
        <end position="387"/>
    </location>
</feature>
<name>A0A6F9DDW4_9ASCI</name>
<dbReference type="AlphaFoldDB" id="A0A6F9DDW4"/>
<reference evidence="3" key="1">
    <citation type="submission" date="2020-04" db="EMBL/GenBank/DDBJ databases">
        <authorList>
            <person name="Neveu A P."/>
        </authorList>
    </citation>
    <scope>NUCLEOTIDE SEQUENCE</scope>
    <source>
        <tissue evidence="3">Whole embryo</tissue>
    </source>
</reference>
<dbReference type="PANTHER" id="PTHR11683:SF12">
    <property type="entry name" value="M6, ISOFORM F"/>
    <property type="match status" value="1"/>
</dbReference>
<dbReference type="Pfam" id="PF01275">
    <property type="entry name" value="Myelin_PLP"/>
    <property type="match status" value="1"/>
</dbReference>
<keyword evidence="2" id="KW-0812">Transmembrane</keyword>
<accession>A0A6F9DDW4</accession>
<dbReference type="EMBL" id="LR785559">
    <property type="protein sequence ID" value="CAB3250603.1"/>
    <property type="molecule type" value="mRNA"/>
</dbReference>
<dbReference type="GO" id="GO:0031175">
    <property type="term" value="P:neuron projection development"/>
    <property type="evidence" value="ECO:0007669"/>
    <property type="project" value="TreeGrafter"/>
</dbReference>
<feature type="transmembrane region" description="Helical" evidence="2">
    <location>
        <begin position="212"/>
        <end position="243"/>
    </location>
</feature>
<dbReference type="GO" id="GO:0005886">
    <property type="term" value="C:plasma membrane"/>
    <property type="evidence" value="ECO:0007669"/>
    <property type="project" value="TreeGrafter"/>
</dbReference>
<sequence length="441" mass="49102">MSIHSLDHDSVLTDRGYKGYHIDKTGEVTEFYDHRSEEPPPSSIVTARQPLVNGSSAVKSAAPAKRRVRYRDAGCCDSCVNGLTWIGTLPLATAFALLISWIGTAMFIGAGWTALDESLLLFSKYGPFEGNPATDPAPQYIYTGGTGDFTSGFVLMNSENLGNRVPQVFEALKYSFYGIIPFMIIFTILLVCDNHRTSKALGRKRRSTSAGICFTSSLIAGTYILILAWIFFLAFTTLGVYYYRITMLRCSDLTERGFTPGVLSSICIDLVQLGLIMFRNTNDPGFGKICGPGTGDTMRSFGQLQEYCDNYYLVYQCMLVCFAGCLLIIIAMINFLMILTSNYNNLTRKYSRPYRNDAPSSVASPSNRSTPAPASIPTRSVANSTVTGPPPYVVPSQPRDYRDRRSSKDIELDYIIDDNSTVDRHREMDSHMGVNYYYNRR</sequence>
<evidence type="ECO:0000256" key="1">
    <source>
        <dbReference type="SAM" id="MobiDB-lite"/>
    </source>
</evidence>
<evidence type="ECO:0000256" key="2">
    <source>
        <dbReference type="SAM" id="Phobius"/>
    </source>
</evidence>